<dbReference type="Gene3D" id="1.20.1630.10">
    <property type="entry name" value="Formate dehydrogenase/DMSO reductase domain"/>
    <property type="match status" value="1"/>
</dbReference>
<sequence>MQSLGSFLSDALGAMFRGDRRYQLWITALSALVLVGCWQYVDQLRFGLVTTGMSDQVSWGFYIANFAFLVGVAASAVLLIIPAYVFNRKDAEEVVLLGEAMAVAAVVSAILFVIVDLGRPDRLWHMLPLLGRFNFPASMLAWDVVVLG</sequence>
<evidence type="ECO:0000313" key="8">
    <source>
        <dbReference type="EMBL" id="MBK1634065.1"/>
    </source>
</evidence>
<proteinExistence type="inferred from homology"/>
<keyword evidence="3" id="KW-1003">Cell membrane</keyword>
<reference evidence="8 9" key="1">
    <citation type="journal article" date="2020" name="Microorganisms">
        <title>Osmotic Adaptation and Compatible Solute Biosynthesis of Phototrophic Bacteria as Revealed from Genome Analyses.</title>
        <authorList>
            <person name="Imhoff J.F."/>
            <person name="Rahn T."/>
            <person name="Kunzel S."/>
            <person name="Keller A."/>
            <person name="Neulinger S.C."/>
        </authorList>
    </citation>
    <scope>NUCLEOTIDE SEQUENCE [LARGE SCALE GENOMIC DNA]</scope>
    <source>
        <strain evidence="8 9">DSM 6210</strain>
    </source>
</reference>
<evidence type="ECO:0000256" key="7">
    <source>
        <dbReference type="SAM" id="Phobius"/>
    </source>
</evidence>
<feature type="transmembrane region" description="Helical" evidence="7">
    <location>
        <begin position="22"/>
        <end position="41"/>
    </location>
</feature>
<feature type="transmembrane region" description="Helical" evidence="7">
    <location>
        <begin position="94"/>
        <end position="115"/>
    </location>
</feature>
<evidence type="ECO:0000256" key="1">
    <source>
        <dbReference type="ARBA" id="ARBA00004651"/>
    </source>
</evidence>
<evidence type="ECO:0000256" key="4">
    <source>
        <dbReference type="ARBA" id="ARBA00022692"/>
    </source>
</evidence>
<evidence type="ECO:0000256" key="3">
    <source>
        <dbReference type="ARBA" id="ARBA00022475"/>
    </source>
</evidence>
<comment type="similarity">
    <text evidence="2">Belongs to the NrfD family.</text>
</comment>
<keyword evidence="9" id="KW-1185">Reference proteome</keyword>
<dbReference type="EMBL" id="NRRV01000243">
    <property type="protein sequence ID" value="MBK1634065.1"/>
    <property type="molecule type" value="Genomic_DNA"/>
</dbReference>
<accession>A0ABS1CQ44</accession>
<comment type="caution">
    <text evidence="8">The sequence shown here is derived from an EMBL/GenBank/DDBJ whole genome shotgun (WGS) entry which is preliminary data.</text>
</comment>
<dbReference type="Pfam" id="PF03916">
    <property type="entry name" value="NrfD"/>
    <property type="match status" value="1"/>
</dbReference>
<comment type="subcellular location">
    <subcellularLocation>
        <location evidence="1">Cell membrane</location>
        <topology evidence="1">Multi-pass membrane protein</topology>
    </subcellularLocation>
</comment>
<evidence type="ECO:0000256" key="2">
    <source>
        <dbReference type="ARBA" id="ARBA00008929"/>
    </source>
</evidence>
<dbReference type="Proteomes" id="UP000748752">
    <property type="component" value="Unassembled WGS sequence"/>
</dbReference>
<feature type="transmembrane region" description="Helical" evidence="7">
    <location>
        <begin position="61"/>
        <end position="87"/>
    </location>
</feature>
<dbReference type="PANTHER" id="PTHR43044">
    <property type="match status" value="1"/>
</dbReference>
<dbReference type="PANTHER" id="PTHR43044:SF2">
    <property type="entry name" value="POLYSULPHIDE REDUCTASE NRFD"/>
    <property type="match status" value="1"/>
</dbReference>
<dbReference type="InterPro" id="IPR005614">
    <property type="entry name" value="NrfD-like"/>
</dbReference>
<evidence type="ECO:0000256" key="6">
    <source>
        <dbReference type="ARBA" id="ARBA00023136"/>
    </source>
</evidence>
<evidence type="ECO:0000256" key="5">
    <source>
        <dbReference type="ARBA" id="ARBA00022989"/>
    </source>
</evidence>
<keyword evidence="4 7" id="KW-0812">Transmembrane</keyword>
<keyword evidence="6 7" id="KW-0472">Membrane</keyword>
<organism evidence="8 9">
    <name type="scientific">Thiohalocapsa halophila</name>
    <dbReference type="NCBI Taxonomy" id="69359"/>
    <lineage>
        <taxon>Bacteria</taxon>
        <taxon>Pseudomonadati</taxon>
        <taxon>Pseudomonadota</taxon>
        <taxon>Gammaproteobacteria</taxon>
        <taxon>Chromatiales</taxon>
        <taxon>Chromatiaceae</taxon>
        <taxon>Thiohalocapsa</taxon>
    </lineage>
</organism>
<evidence type="ECO:0000313" key="9">
    <source>
        <dbReference type="Proteomes" id="UP000748752"/>
    </source>
</evidence>
<name>A0ABS1CQ44_9GAMM</name>
<protein>
    <submittedName>
        <fullName evidence="8">Polysulfide reductase</fullName>
    </submittedName>
</protein>
<keyword evidence="5 7" id="KW-1133">Transmembrane helix</keyword>
<feature type="non-terminal residue" evidence="8">
    <location>
        <position position="148"/>
    </location>
</feature>
<gene>
    <name evidence="8" type="ORF">CKO31_25785</name>
</gene>
<dbReference type="RefSeq" id="WP_200243910.1">
    <property type="nucleotide sequence ID" value="NZ_NRRV01000243.1"/>
</dbReference>